<organism evidence="1 2">
    <name type="scientific">Tepidimonas fonticaldi</name>
    <dbReference type="NCBI Taxonomy" id="1101373"/>
    <lineage>
        <taxon>Bacteria</taxon>
        <taxon>Pseudomonadati</taxon>
        <taxon>Pseudomonadota</taxon>
        <taxon>Betaproteobacteria</taxon>
        <taxon>Burkholderiales</taxon>
        <taxon>Tepidimonas</taxon>
    </lineage>
</organism>
<accession>A0A554XEF0</accession>
<protein>
    <submittedName>
        <fullName evidence="1">Uncharacterized protein</fullName>
    </submittedName>
</protein>
<dbReference type="AlphaFoldDB" id="A0A554XEF0"/>
<evidence type="ECO:0000313" key="2">
    <source>
        <dbReference type="Proteomes" id="UP000316388"/>
    </source>
</evidence>
<dbReference type="Proteomes" id="UP000316388">
    <property type="component" value="Unassembled WGS sequence"/>
</dbReference>
<name>A0A554XEF0_9BURK</name>
<gene>
    <name evidence="1" type="ORF">Tfont_02734</name>
</gene>
<dbReference type="RefSeq" id="WP_143969887.1">
    <property type="nucleotide sequence ID" value="NZ_VJOO01000051.1"/>
</dbReference>
<dbReference type="EMBL" id="VJOO01000051">
    <property type="protein sequence ID" value="TSE34212.1"/>
    <property type="molecule type" value="Genomic_DNA"/>
</dbReference>
<sequence>MSDLTLYPADIAAMSVGQLAALPPAQKAEISRNLDEALDWLKKARAKFDAALDAAYGERAKAARIEAGKDFGVIHINDGSLRVTVDQPKRVSWDQVQLAAIARRIAAAGEKVEDYLDVEYSVSESRFSNWPPALRAGFEAARTVKPGKPTFRLALVSGIDYYERKTIYQ</sequence>
<evidence type="ECO:0000313" key="1">
    <source>
        <dbReference type="EMBL" id="TSE34212.1"/>
    </source>
</evidence>
<proteinExistence type="predicted"/>
<reference evidence="1 2" key="1">
    <citation type="submission" date="2019-07" db="EMBL/GenBank/DDBJ databases">
        <title>Tepidimonas fonticaldi AT-A2 draft genome.</title>
        <authorList>
            <person name="Da Costa M.S."/>
            <person name="Froufe H.J.C."/>
            <person name="Egas C."/>
            <person name="Albuquerque L."/>
        </authorList>
    </citation>
    <scope>NUCLEOTIDE SEQUENCE [LARGE SCALE GENOMIC DNA]</scope>
    <source>
        <strain evidence="1 2">AT-A2</strain>
    </source>
</reference>
<comment type="caution">
    <text evidence="1">The sequence shown here is derived from an EMBL/GenBank/DDBJ whole genome shotgun (WGS) entry which is preliminary data.</text>
</comment>